<reference evidence="4" key="1">
    <citation type="submission" date="2012-09" db="EMBL/GenBank/DDBJ databases">
        <authorList>
            <person name="Weinstock G."/>
            <person name="Sodergren E."/>
            <person name="Clifton S."/>
            <person name="Fulton L."/>
            <person name="Fulton B."/>
            <person name="Courtney L."/>
            <person name="Fronick C."/>
            <person name="Harrison M."/>
            <person name="Strong C."/>
            <person name="Farmer C."/>
            <person name="Delehaunty K."/>
            <person name="Markovic C."/>
            <person name="Hall O."/>
            <person name="Minx P."/>
            <person name="Tomlinson C."/>
            <person name="Mitreva M."/>
            <person name="Nelson J."/>
            <person name="Hou S."/>
            <person name="Wollam A."/>
            <person name="Pepin K.H."/>
            <person name="Johnson M."/>
            <person name="Bhonagiri V."/>
            <person name="Nash W.E."/>
            <person name="Suruliraj S."/>
            <person name="Warren W."/>
            <person name="Chinwalla A."/>
            <person name="Mardis E.R."/>
            <person name="Wilson R.K."/>
        </authorList>
    </citation>
    <scope>NUCLEOTIDE SEQUENCE [LARGE SCALE GENOMIC DNA]</scope>
    <source>
        <strain evidence="4">OS1</strain>
    </source>
</reference>
<dbReference type="CDD" id="cd07012">
    <property type="entry name" value="PBP2_Bug_TTT"/>
    <property type="match status" value="1"/>
</dbReference>
<evidence type="ECO:0000256" key="2">
    <source>
        <dbReference type="SAM" id="SignalP"/>
    </source>
</evidence>
<gene>
    <name evidence="3" type="ORF">HMPREF1705_03814</name>
</gene>
<dbReference type="PIRSF" id="PIRSF017082">
    <property type="entry name" value="YflP"/>
    <property type="match status" value="1"/>
</dbReference>
<dbReference type="eggNOG" id="COG3181">
    <property type="taxonomic scope" value="Bacteria"/>
</dbReference>
<comment type="caution">
    <text evidence="3">The sequence shown here is derived from an EMBL/GenBank/DDBJ whole genome shotgun (WGS) entry which is preliminary data.</text>
</comment>
<dbReference type="OrthoDB" id="8880247at2"/>
<keyword evidence="2" id="KW-0732">Signal</keyword>
<proteinExistence type="inferred from homology"/>
<evidence type="ECO:0000313" key="3">
    <source>
        <dbReference type="EMBL" id="KRT34584.1"/>
    </source>
</evidence>
<sequence>MKVRCGLIAGFLVLLFLLGGMAVAQDNYPSKPFEFIAPAGPGGGWDTTIRMVARVLQEEGLVSVPMPVVNKPGGGGGVALAYLQQRKSDPYTVAVYSPPLLLINLTGQTKLSYKNTAPIARLISDYGAFAVPKNSKYNSISEVMEALKKDPKSIKIGGLSSPGSMDHVQFLIAAKAAGISNLKDIPYIAFQEGQHLAALLGGHIDLLSAGLAETQGPMMSGDIKVLAVTRPEPYKDGPFANVPTLRQSGIDAEFINWRGLFGPPDMPEYAVKYLEDKLSQMEKTQMWDEICRTNGWDKSFLPSDQFRMFLDHTNEQYKEVLQAIGFYKGE</sequence>
<evidence type="ECO:0000256" key="1">
    <source>
        <dbReference type="ARBA" id="ARBA00006987"/>
    </source>
</evidence>
<dbReference type="Gene3D" id="3.40.190.150">
    <property type="entry name" value="Bordetella uptake gene, domain 1"/>
    <property type="match status" value="1"/>
</dbReference>
<organism evidence="3 4">
    <name type="scientific">Acetomicrobium hydrogeniformans ATCC BAA-1850</name>
    <dbReference type="NCBI Taxonomy" id="592015"/>
    <lineage>
        <taxon>Bacteria</taxon>
        <taxon>Thermotogati</taxon>
        <taxon>Synergistota</taxon>
        <taxon>Synergistia</taxon>
        <taxon>Synergistales</taxon>
        <taxon>Acetomicrobiaceae</taxon>
        <taxon>Acetomicrobium</taxon>
    </lineage>
</organism>
<protein>
    <recommendedName>
        <fullName evidence="5">Tripartite tricarboxylate transporter family receptor</fullName>
    </recommendedName>
</protein>
<dbReference type="EMBL" id="ACJX03000001">
    <property type="protein sequence ID" value="KRT34584.1"/>
    <property type="molecule type" value="Genomic_DNA"/>
</dbReference>
<accession>A0A0T5X8A6</accession>
<feature type="chain" id="PRO_5006666434" description="Tripartite tricarboxylate transporter family receptor" evidence="2">
    <location>
        <begin position="25"/>
        <end position="330"/>
    </location>
</feature>
<keyword evidence="4" id="KW-1185">Reference proteome</keyword>
<dbReference type="Proteomes" id="UP000005273">
    <property type="component" value="Unassembled WGS sequence"/>
</dbReference>
<dbReference type="InterPro" id="IPR042100">
    <property type="entry name" value="Bug_dom1"/>
</dbReference>
<dbReference type="PANTHER" id="PTHR42928:SF3">
    <property type="entry name" value="UPF0065 PROTEIN YFLP"/>
    <property type="match status" value="1"/>
</dbReference>
<comment type="similarity">
    <text evidence="1">Belongs to the UPF0065 (bug) family.</text>
</comment>
<name>A0A0T5X8A6_9BACT</name>
<feature type="signal peptide" evidence="2">
    <location>
        <begin position="1"/>
        <end position="24"/>
    </location>
</feature>
<dbReference type="Pfam" id="PF03401">
    <property type="entry name" value="TctC"/>
    <property type="match status" value="1"/>
</dbReference>
<dbReference type="SUPFAM" id="SSF53850">
    <property type="entry name" value="Periplasmic binding protein-like II"/>
    <property type="match status" value="1"/>
</dbReference>
<evidence type="ECO:0008006" key="5">
    <source>
        <dbReference type="Google" id="ProtNLM"/>
    </source>
</evidence>
<dbReference type="PANTHER" id="PTHR42928">
    <property type="entry name" value="TRICARBOXYLATE-BINDING PROTEIN"/>
    <property type="match status" value="1"/>
</dbReference>
<dbReference type="Gene3D" id="3.40.190.10">
    <property type="entry name" value="Periplasmic binding protein-like II"/>
    <property type="match status" value="1"/>
</dbReference>
<dbReference type="STRING" id="592015.HMPREF1705_03814"/>
<dbReference type="InterPro" id="IPR005064">
    <property type="entry name" value="BUG"/>
</dbReference>
<dbReference type="AlphaFoldDB" id="A0A0T5X8A6"/>
<dbReference type="RefSeq" id="WP_009200539.1">
    <property type="nucleotide sequence ID" value="NZ_ACJX03000001.1"/>
</dbReference>
<evidence type="ECO:0000313" key="4">
    <source>
        <dbReference type="Proteomes" id="UP000005273"/>
    </source>
</evidence>